<name>A0A4Z1K1W1_9HELO</name>
<evidence type="ECO:0000313" key="2">
    <source>
        <dbReference type="Proteomes" id="UP000297229"/>
    </source>
</evidence>
<dbReference type="EMBL" id="PQXM01000015">
    <property type="protein sequence ID" value="TGO80109.1"/>
    <property type="molecule type" value="Genomic_DNA"/>
</dbReference>
<accession>A0A4Z1K1W1</accession>
<proteinExistence type="predicted"/>
<keyword evidence="2" id="KW-1185">Reference proteome</keyword>
<protein>
    <submittedName>
        <fullName evidence="1">Uncharacterized protein</fullName>
    </submittedName>
</protein>
<evidence type="ECO:0000313" key="1">
    <source>
        <dbReference type="EMBL" id="TGO80109.1"/>
    </source>
</evidence>
<gene>
    <name evidence="1" type="ORF">BELL_0015g00420</name>
</gene>
<comment type="caution">
    <text evidence="1">The sequence shown here is derived from an EMBL/GenBank/DDBJ whole genome shotgun (WGS) entry which is preliminary data.</text>
</comment>
<reference evidence="1 2" key="1">
    <citation type="submission" date="2017-12" db="EMBL/GenBank/DDBJ databases">
        <title>Comparative genomics of Botrytis spp.</title>
        <authorList>
            <person name="Valero-Jimenez C.A."/>
            <person name="Tapia P."/>
            <person name="Veloso J."/>
            <person name="Silva-Moreno E."/>
            <person name="Staats M."/>
            <person name="Valdes J.H."/>
            <person name="Van Kan J.A.L."/>
        </authorList>
    </citation>
    <scope>NUCLEOTIDE SEQUENCE [LARGE SCALE GENOMIC DNA]</scope>
    <source>
        <strain evidence="1 2">Be9601</strain>
    </source>
</reference>
<dbReference type="Proteomes" id="UP000297229">
    <property type="component" value="Unassembled WGS sequence"/>
</dbReference>
<dbReference type="AlphaFoldDB" id="A0A4Z1K1W1"/>
<sequence length="60" mass="6735">MDRFELPLNELTANLREPCRVAACAFGLSTPRCNFESDVVSTRPHLLSESGCLELKIKRV</sequence>
<organism evidence="1 2">
    <name type="scientific">Botrytis elliptica</name>
    <dbReference type="NCBI Taxonomy" id="278938"/>
    <lineage>
        <taxon>Eukaryota</taxon>
        <taxon>Fungi</taxon>
        <taxon>Dikarya</taxon>
        <taxon>Ascomycota</taxon>
        <taxon>Pezizomycotina</taxon>
        <taxon>Leotiomycetes</taxon>
        <taxon>Helotiales</taxon>
        <taxon>Sclerotiniaceae</taxon>
        <taxon>Botrytis</taxon>
    </lineage>
</organism>